<dbReference type="InterPro" id="IPR047817">
    <property type="entry name" value="ABC2_TM_bact-type"/>
</dbReference>
<keyword evidence="8 9" id="KW-0472">Membrane</keyword>
<evidence type="ECO:0000256" key="7">
    <source>
        <dbReference type="ARBA" id="ARBA00022989"/>
    </source>
</evidence>
<feature type="domain" description="ABC transmembrane type-2" evidence="10">
    <location>
        <begin position="66"/>
        <end position="298"/>
    </location>
</feature>
<feature type="transmembrane region" description="Helical" evidence="9">
    <location>
        <begin position="98"/>
        <end position="117"/>
    </location>
</feature>
<feature type="transmembrane region" description="Helical" evidence="9">
    <location>
        <begin position="273"/>
        <end position="295"/>
    </location>
</feature>
<comment type="caution">
    <text evidence="11">The sequence shown here is derived from an EMBL/GenBank/DDBJ whole genome shotgun (WGS) entry which is preliminary data.</text>
</comment>
<organism evidence="11 12">
    <name type="scientific">Microbacterium foliorum</name>
    <dbReference type="NCBI Taxonomy" id="104336"/>
    <lineage>
        <taxon>Bacteria</taxon>
        <taxon>Bacillati</taxon>
        <taxon>Actinomycetota</taxon>
        <taxon>Actinomycetes</taxon>
        <taxon>Micrococcales</taxon>
        <taxon>Microbacteriaceae</taxon>
        <taxon>Microbacterium</taxon>
    </lineage>
</organism>
<evidence type="ECO:0000256" key="8">
    <source>
        <dbReference type="ARBA" id="ARBA00023136"/>
    </source>
</evidence>
<feature type="transmembrane region" description="Helical" evidence="9">
    <location>
        <begin position="141"/>
        <end position="167"/>
    </location>
</feature>
<protein>
    <recommendedName>
        <fullName evidence="9">Transport permease protein</fullName>
    </recommendedName>
</protein>
<comment type="similarity">
    <text evidence="2 9">Belongs to the ABC-2 integral membrane protein family.</text>
</comment>
<evidence type="ECO:0000259" key="10">
    <source>
        <dbReference type="PROSITE" id="PS51012"/>
    </source>
</evidence>
<accession>A0ABU1HLU8</accession>
<reference evidence="11 12" key="1">
    <citation type="submission" date="2023-08" db="EMBL/GenBank/DDBJ databases">
        <title>Functional and genomic diversity of the sorghum phyllosphere microbiome.</title>
        <authorList>
            <person name="Shade A."/>
        </authorList>
    </citation>
    <scope>NUCLEOTIDE SEQUENCE [LARGE SCALE GENOMIC DNA]</scope>
    <source>
        <strain evidence="11 12">SORGH_AS_0445</strain>
    </source>
</reference>
<evidence type="ECO:0000313" key="11">
    <source>
        <dbReference type="EMBL" id="MDR6141009.1"/>
    </source>
</evidence>
<keyword evidence="3 9" id="KW-0813">Transport</keyword>
<dbReference type="PROSITE" id="PS51012">
    <property type="entry name" value="ABC_TM2"/>
    <property type="match status" value="1"/>
</dbReference>
<feature type="transmembrane region" description="Helical" evidence="9">
    <location>
        <begin position="173"/>
        <end position="197"/>
    </location>
</feature>
<proteinExistence type="inferred from homology"/>
<evidence type="ECO:0000256" key="6">
    <source>
        <dbReference type="ARBA" id="ARBA00022692"/>
    </source>
</evidence>
<keyword evidence="6 9" id="KW-0812">Transmembrane</keyword>
<evidence type="ECO:0000256" key="1">
    <source>
        <dbReference type="ARBA" id="ARBA00004429"/>
    </source>
</evidence>
<feature type="transmembrane region" description="Helical" evidence="9">
    <location>
        <begin position="69"/>
        <end position="92"/>
    </location>
</feature>
<comment type="subcellular location">
    <subcellularLocation>
        <location evidence="1">Cell inner membrane</location>
        <topology evidence="1">Multi-pass membrane protein</topology>
    </subcellularLocation>
    <subcellularLocation>
        <location evidence="9">Cell membrane</location>
        <topology evidence="9">Multi-pass membrane protein</topology>
    </subcellularLocation>
</comment>
<dbReference type="PANTHER" id="PTHR30413:SF8">
    <property type="entry name" value="TRANSPORT PERMEASE PROTEIN"/>
    <property type="match status" value="1"/>
</dbReference>
<keyword evidence="5" id="KW-0997">Cell inner membrane</keyword>
<dbReference type="Proteomes" id="UP001249291">
    <property type="component" value="Unassembled WGS sequence"/>
</dbReference>
<dbReference type="PANTHER" id="PTHR30413">
    <property type="entry name" value="INNER MEMBRANE TRANSPORT PERMEASE"/>
    <property type="match status" value="1"/>
</dbReference>
<evidence type="ECO:0000256" key="9">
    <source>
        <dbReference type="RuleBase" id="RU361157"/>
    </source>
</evidence>
<gene>
    <name evidence="11" type="ORF">QE375_000563</name>
</gene>
<keyword evidence="12" id="KW-1185">Reference proteome</keyword>
<sequence length="306" mass="33918">MIALGAPETVGASEGGIAVQQARTADDQRMTTPGANRGLLEVFRQRHLLSLIVRKEVQIRYRGSIFGWLWSYVKPLVQFVVFFVAIGVFLGLNDRVDFFPIYLLSGITVVTFFNEAFSNGTRSLVDNAALIKKIYLPREMFPIASMMIAAVNTVPQIIVVIAISLFFGWAPSFASLGAILLALVIIAVLASGLGLFFGSINVTFRDAQSFVEIIVMVAIWASPVMYEWTQVARVVPEWLFVLYRLNPITAAVELFHYGVWFPLGPDASPIPDIWLYGLIALVTSLIALVIGQLVFRRLEGRFAQDL</sequence>
<name>A0ABU1HLU8_9MICO</name>
<evidence type="ECO:0000256" key="4">
    <source>
        <dbReference type="ARBA" id="ARBA00022475"/>
    </source>
</evidence>
<evidence type="ECO:0000256" key="3">
    <source>
        <dbReference type="ARBA" id="ARBA00022448"/>
    </source>
</evidence>
<dbReference type="InterPro" id="IPR013525">
    <property type="entry name" value="ABC2_TM"/>
</dbReference>
<evidence type="ECO:0000256" key="5">
    <source>
        <dbReference type="ARBA" id="ARBA00022519"/>
    </source>
</evidence>
<keyword evidence="4 9" id="KW-1003">Cell membrane</keyword>
<evidence type="ECO:0000313" key="12">
    <source>
        <dbReference type="Proteomes" id="UP001249291"/>
    </source>
</evidence>
<evidence type="ECO:0000256" key="2">
    <source>
        <dbReference type="ARBA" id="ARBA00007783"/>
    </source>
</evidence>
<keyword evidence="7 9" id="KW-1133">Transmembrane helix</keyword>
<dbReference type="Pfam" id="PF01061">
    <property type="entry name" value="ABC2_membrane"/>
    <property type="match status" value="1"/>
</dbReference>
<dbReference type="EMBL" id="JAVIZQ010000001">
    <property type="protein sequence ID" value="MDR6141009.1"/>
    <property type="molecule type" value="Genomic_DNA"/>
</dbReference>
<feature type="transmembrane region" description="Helical" evidence="9">
    <location>
        <begin position="209"/>
        <end position="226"/>
    </location>
</feature>